<evidence type="ECO:0000313" key="11">
    <source>
        <dbReference type="Proteomes" id="UP000309454"/>
    </source>
</evidence>
<accession>A0A4T9T782</accession>
<evidence type="ECO:0000256" key="6">
    <source>
        <dbReference type="ARBA" id="ARBA00022989"/>
    </source>
</evidence>
<keyword evidence="4" id="KW-1003">Cell membrane</keyword>
<feature type="transmembrane region" description="Helical" evidence="9">
    <location>
        <begin position="138"/>
        <end position="159"/>
    </location>
</feature>
<feature type="transmembrane region" description="Helical" evidence="9">
    <location>
        <begin position="286"/>
        <end position="307"/>
    </location>
</feature>
<dbReference type="AlphaFoldDB" id="A0A4T9T782"/>
<protein>
    <submittedName>
        <fullName evidence="10">TrkH family potassium uptake protein</fullName>
    </submittedName>
</protein>
<keyword evidence="6 9" id="KW-1133">Transmembrane helix</keyword>
<feature type="transmembrane region" description="Helical" evidence="9">
    <location>
        <begin position="340"/>
        <end position="360"/>
    </location>
</feature>
<reference evidence="10 11" key="1">
    <citation type="submission" date="2019-04" db="EMBL/GenBank/DDBJ databases">
        <title>Microbes associate with the intestines of laboratory mice.</title>
        <authorList>
            <person name="Navarre W."/>
            <person name="Wong E."/>
            <person name="Huang K.C."/>
            <person name="Tropini C."/>
            <person name="Ng K."/>
            <person name="Yu B."/>
        </authorList>
    </citation>
    <scope>NUCLEOTIDE SEQUENCE [LARGE SCALE GENOMIC DNA]</scope>
    <source>
        <strain evidence="10 11">NM48_B13</strain>
    </source>
</reference>
<dbReference type="PANTHER" id="PTHR32024">
    <property type="entry name" value="TRK SYSTEM POTASSIUM UPTAKE PROTEIN TRKG-RELATED"/>
    <property type="match status" value="1"/>
</dbReference>
<dbReference type="Proteomes" id="UP000309454">
    <property type="component" value="Unassembled WGS sequence"/>
</dbReference>
<sequence>MWQRFTLFDLRVIGHYLGTLSLFFGLLMLVPFATAVCYQEWQPAARYFFSAGLVMAIGAALRFLRVESGRLNRRQALAITGTAWLVLAFFASIPLYQSGHFLTYSDALFEAVSGLTTTGASVLTDMDHLSNADNMFRFIMHFLGGLGLIVVALTVGLLGRQSSASLYNSEARSEHVVPNVVQTARFILRITLTVVAAATVLIGIALLVIGMEPARAWIQAFWLSVSGFVTGGFAPMAQSVLYYHCAPLEFILMVLMIMGSISFVLHSELWRGRIMPFFHDIETRTMFLWIGAMTVVFTASLAATQLASDLPTLLRRGLFMVVSSFTTTGFQVITSNQLSTVLSSGAFLSLALLMSVGGATDSTAGGIKFMRLGVIFKSVVSTVKEALAPESARVVVSYNHLGRRVLAPSTVKTAMTVFILYVVIYVMGTLVGIAHGYEANEAIFESVAMTSNGGIVAGLVTPGMPVSLELFYMLQMWAGRLEFVTLLALLVEVIASVVPRNRLGMRS</sequence>
<keyword evidence="3" id="KW-0813">Transport</keyword>
<evidence type="ECO:0000256" key="9">
    <source>
        <dbReference type="SAM" id="Phobius"/>
    </source>
</evidence>
<organism evidence="10 11">
    <name type="scientific">Parvibacter caecicola</name>
    <dbReference type="NCBI Taxonomy" id="747645"/>
    <lineage>
        <taxon>Bacteria</taxon>
        <taxon>Bacillati</taxon>
        <taxon>Actinomycetota</taxon>
        <taxon>Coriobacteriia</taxon>
        <taxon>Coriobacteriales</taxon>
        <taxon>Coriobacteriaceae</taxon>
        <taxon>Parvibacter</taxon>
    </lineage>
</organism>
<evidence type="ECO:0000256" key="7">
    <source>
        <dbReference type="ARBA" id="ARBA00023065"/>
    </source>
</evidence>
<feature type="transmembrane region" description="Helical" evidence="9">
    <location>
        <begin position="241"/>
        <end position="265"/>
    </location>
</feature>
<evidence type="ECO:0000313" key="10">
    <source>
        <dbReference type="EMBL" id="TJW10326.1"/>
    </source>
</evidence>
<gene>
    <name evidence="10" type="ORF">E5982_07205</name>
</gene>
<comment type="subcellular location">
    <subcellularLocation>
        <location evidence="1">Cell membrane</location>
        <topology evidence="1">Multi-pass membrane protein</topology>
    </subcellularLocation>
</comment>
<keyword evidence="5 9" id="KW-0812">Transmembrane</keyword>
<dbReference type="RefSeq" id="WP_136845950.1">
    <property type="nucleotide sequence ID" value="NZ_SSTM01000004.1"/>
</dbReference>
<comment type="similarity">
    <text evidence="2">Belongs to the TrkH potassium transport family.</text>
</comment>
<dbReference type="PANTHER" id="PTHR32024:SF2">
    <property type="entry name" value="TRK SYSTEM POTASSIUM UPTAKE PROTEIN TRKG-RELATED"/>
    <property type="match status" value="1"/>
</dbReference>
<dbReference type="GO" id="GO:0030001">
    <property type="term" value="P:metal ion transport"/>
    <property type="evidence" value="ECO:0007669"/>
    <property type="project" value="UniProtKB-ARBA"/>
</dbReference>
<evidence type="ECO:0000256" key="1">
    <source>
        <dbReference type="ARBA" id="ARBA00004651"/>
    </source>
</evidence>
<keyword evidence="11" id="KW-1185">Reference proteome</keyword>
<feature type="transmembrane region" description="Helical" evidence="9">
    <location>
        <begin position="76"/>
        <end position="96"/>
    </location>
</feature>
<evidence type="ECO:0000256" key="8">
    <source>
        <dbReference type="ARBA" id="ARBA00023136"/>
    </source>
</evidence>
<comment type="caution">
    <text evidence="10">The sequence shown here is derived from an EMBL/GenBank/DDBJ whole genome shotgun (WGS) entry which is preliminary data.</text>
</comment>
<feature type="transmembrane region" description="Helical" evidence="9">
    <location>
        <begin position="12"/>
        <end position="33"/>
    </location>
</feature>
<feature type="transmembrane region" description="Helical" evidence="9">
    <location>
        <begin position="45"/>
        <end position="64"/>
    </location>
</feature>
<feature type="transmembrane region" description="Helical" evidence="9">
    <location>
        <begin position="477"/>
        <end position="498"/>
    </location>
</feature>
<dbReference type="GO" id="GO:0008324">
    <property type="term" value="F:monoatomic cation transmembrane transporter activity"/>
    <property type="evidence" value="ECO:0007669"/>
    <property type="project" value="InterPro"/>
</dbReference>
<feature type="transmembrane region" description="Helical" evidence="9">
    <location>
        <begin position="186"/>
        <end position="209"/>
    </location>
</feature>
<name>A0A4T9T782_9ACTN</name>
<feature type="transmembrane region" description="Helical" evidence="9">
    <location>
        <begin position="216"/>
        <end position="235"/>
    </location>
</feature>
<evidence type="ECO:0000256" key="4">
    <source>
        <dbReference type="ARBA" id="ARBA00022475"/>
    </source>
</evidence>
<evidence type="ECO:0000256" key="2">
    <source>
        <dbReference type="ARBA" id="ARBA00009137"/>
    </source>
</evidence>
<dbReference type="OrthoDB" id="9810952at2"/>
<evidence type="ECO:0000256" key="5">
    <source>
        <dbReference type="ARBA" id="ARBA00022692"/>
    </source>
</evidence>
<dbReference type="EMBL" id="SSTM01000004">
    <property type="protein sequence ID" value="TJW10326.1"/>
    <property type="molecule type" value="Genomic_DNA"/>
</dbReference>
<dbReference type="Pfam" id="PF02386">
    <property type="entry name" value="TrkH"/>
    <property type="match status" value="1"/>
</dbReference>
<feature type="transmembrane region" description="Helical" evidence="9">
    <location>
        <begin position="414"/>
        <end position="434"/>
    </location>
</feature>
<feature type="transmembrane region" description="Helical" evidence="9">
    <location>
        <begin position="108"/>
        <end position="126"/>
    </location>
</feature>
<proteinExistence type="inferred from homology"/>
<evidence type="ECO:0000256" key="3">
    <source>
        <dbReference type="ARBA" id="ARBA00022448"/>
    </source>
</evidence>
<keyword evidence="8 9" id="KW-0472">Membrane</keyword>
<dbReference type="GO" id="GO:0005886">
    <property type="term" value="C:plasma membrane"/>
    <property type="evidence" value="ECO:0007669"/>
    <property type="project" value="UniProtKB-SubCell"/>
</dbReference>
<keyword evidence="7" id="KW-0406">Ion transport</keyword>
<feature type="transmembrane region" description="Helical" evidence="9">
    <location>
        <begin position="446"/>
        <end position="465"/>
    </location>
</feature>
<feature type="transmembrane region" description="Helical" evidence="9">
    <location>
        <begin position="313"/>
        <end position="333"/>
    </location>
</feature>
<dbReference type="InterPro" id="IPR003445">
    <property type="entry name" value="Cat_transpt"/>
</dbReference>